<feature type="transmembrane region" description="Helical" evidence="2">
    <location>
        <begin position="668"/>
        <end position="686"/>
    </location>
</feature>
<accession>A0ABT7SFQ6</accession>
<gene>
    <name evidence="4" type="ORF">QRT04_08765</name>
</gene>
<feature type="region of interest" description="Disordered" evidence="1">
    <location>
        <begin position="694"/>
        <end position="754"/>
    </location>
</feature>
<keyword evidence="2" id="KW-1133">Transmembrane helix</keyword>
<keyword evidence="3" id="KW-0732">Signal</keyword>
<proteinExistence type="predicted"/>
<feature type="region of interest" description="Disordered" evidence="1">
    <location>
        <begin position="190"/>
        <end position="215"/>
    </location>
</feature>
<keyword evidence="2" id="KW-0472">Membrane</keyword>
<dbReference type="EMBL" id="JAUCGQ010000001">
    <property type="protein sequence ID" value="MDM7855022.1"/>
    <property type="molecule type" value="Genomic_DNA"/>
</dbReference>
<evidence type="ECO:0000313" key="4">
    <source>
        <dbReference type="EMBL" id="MDM7855022.1"/>
    </source>
</evidence>
<evidence type="ECO:0000256" key="2">
    <source>
        <dbReference type="SAM" id="Phobius"/>
    </source>
</evidence>
<reference evidence="4 5" key="1">
    <citation type="submission" date="2023-06" db="EMBL/GenBank/DDBJ databases">
        <title>Cellulomonas sp. MW4 Whole genome sequence.</title>
        <authorList>
            <person name="Park S."/>
        </authorList>
    </citation>
    <scope>NUCLEOTIDE SEQUENCE [LARGE SCALE GENOMIC DNA]</scope>
    <source>
        <strain evidence="4 5">MW4</strain>
    </source>
</reference>
<organism evidence="4 5">
    <name type="scientific">Cellulomonas alba</name>
    <dbReference type="NCBI Taxonomy" id="3053467"/>
    <lineage>
        <taxon>Bacteria</taxon>
        <taxon>Bacillati</taxon>
        <taxon>Actinomycetota</taxon>
        <taxon>Actinomycetes</taxon>
        <taxon>Micrococcales</taxon>
        <taxon>Cellulomonadaceae</taxon>
        <taxon>Cellulomonas</taxon>
    </lineage>
</organism>
<keyword evidence="2" id="KW-0812">Transmembrane</keyword>
<dbReference type="InterPro" id="IPR046112">
    <property type="entry name" value="DUF6049"/>
</dbReference>
<dbReference type="RefSeq" id="WP_289454835.1">
    <property type="nucleotide sequence ID" value="NZ_JAUCGQ010000001.1"/>
</dbReference>
<keyword evidence="5" id="KW-1185">Reference proteome</keyword>
<protein>
    <submittedName>
        <fullName evidence="4">DUF6049 family protein</fullName>
    </submittedName>
</protein>
<name>A0ABT7SFQ6_9CELL</name>
<evidence type="ECO:0000313" key="5">
    <source>
        <dbReference type="Proteomes" id="UP001529338"/>
    </source>
</evidence>
<feature type="compositionally biased region" description="Low complexity" evidence="1">
    <location>
        <begin position="193"/>
        <end position="215"/>
    </location>
</feature>
<evidence type="ECO:0000256" key="3">
    <source>
        <dbReference type="SAM" id="SignalP"/>
    </source>
</evidence>
<evidence type="ECO:0000256" key="1">
    <source>
        <dbReference type="SAM" id="MobiDB-lite"/>
    </source>
</evidence>
<feature type="signal peptide" evidence="3">
    <location>
        <begin position="1"/>
        <end position="30"/>
    </location>
</feature>
<sequence length="754" mass="76413">MTRRGTWRRAAGAVLALAAGLTLAAAPAVAETDDGQPGLTVEITNVAPAVLQPGDDLNVDATLHNDTDRPIDDPTATLLIRRFNFTQRADLATFAAGGHDDQLDAPTAQAGTGQPLAPGASVSVHLTVPAAQVGFIDTQDAWGPRGIAVEGSSLGSVLGIQRSFVLWLPTQAGPMPQASLSVLVPVTGPPTTPVTSPAAAVPSPTANPGPTATAGTPVTPTITGDEGVDPATADALRALTAPGGRLTSTLAVLESDPGIGAAVDPRLLAQAATVGGTAKAWAEGVDATLALRDVATLPWADVDVAATVHAQETGLADLAIERSKSADVPGGHVGTLLWAPSKPDARTAALVPRKALAGLVAPVGSVTSAAAQKQAISGVQTVPTGNGDARLLNPDPVLTGLFTDPATIEPGATTATASQRLLAELAVLARRDSPAPVALVAPGRGWQPDAALVASEVATVRDAPWVSLTPISALLNNAGDAPERKLASTVVADSELAPRDVERLADARERARAFAGVTSNPDTSMRDVDDVVLAPLAVAWRADPAGRAALVDAVDETVTARTSGLSIAPLSDLNVISARSELRVTVRNALAVPATVHLVVSPRKACLQADQTDPLTVDAHDEKNVVVVLHATANCEVTVLAGLTNPAGQVVSAPVQFQARVAPTIESVGTIVVGVLLAIGLVLGIVRTVRRGQSARRGARLQAEATRDDAPLALAPLGGVTEPRPEDEGSPRTPAAGTSTAGMPADPSPPEAPR</sequence>
<dbReference type="Pfam" id="PF19516">
    <property type="entry name" value="DUF6049"/>
    <property type="match status" value="1"/>
</dbReference>
<dbReference type="Proteomes" id="UP001529338">
    <property type="component" value="Unassembled WGS sequence"/>
</dbReference>
<feature type="chain" id="PRO_5047492457" evidence="3">
    <location>
        <begin position="31"/>
        <end position="754"/>
    </location>
</feature>
<comment type="caution">
    <text evidence="4">The sequence shown here is derived from an EMBL/GenBank/DDBJ whole genome shotgun (WGS) entry which is preliminary data.</text>
</comment>